<evidence type="ECO:0000313" key="3">
    <source>
        <dbReference type="Proteomes" id="UP000247099"/>
    </source>
</evidence>
<dbReference type="Gene3D" id="3.90.320.10">
    <property type="match status" value="1"/>
</dbReference>
<accession>A0A317ZDV2</accession>
<proteinExistence type="predicted"/>
<dbReference type="InterPro" id="IPR027417">
    <property type="entry name" value="P-loop_NTPase"/>
</dbReference>
<dbReference type="InterPro" id="IPR011604">
    <property type="entry name" value="PDDEXK-like_dom_sf"/>
</dbReference>
<dbReference type="InParanoid" id="A0A317ZDV2"/>
<evidence type="ECO:0000313" key="2">
    <source>
        <dbReference type="EMBL" id="PXA03426.1"/>
    </source>
</evidence>
<reference evidence="2 3" key="1">
    <citation type="submission" date="2018-05" db="EMBL/GenBank/DDBJ databases">
        <title>Coraliomargarita sinensis sp. nov., isolated from a marine solar saltern.</title>
        <authorList>
            <person name="Zhou L.Y."/>
        </authorList>
    </citation>
    <scope>NUCLEOTIDE SEQUENCE [LARGE SCALE GENOMIC DNA]</scope>
    <source>
        <strain evidence="2 3">WN38</strain>
    </source>
</reference>
<dbReference type="EMBL" id="QHJQ01000009">
    <property type="protein sequence ID" value="PXA03426.1"/>
    <property type="molecule type" value="Genomic_DNA"/>
</dbReference>
<name>A0A317ZDV2_9BACT</name>
<dbReference type="OrthoDB" id="198745at2"/>
<dbReference type="RefSeq" id="WP_110131714.1">
    <property type="nucleotide sequence ID" value="NZ_QHJQ01000009.1"/>
</dbReference>
<dbReference type="SUPFAM" id="SSF52540">
    <property type="entry name" value="P-loop containing nucleoside triphosphate hydrolases"/>
    <property type="match status" value="1"/>
</dbReference>
<organism evidence="2 3">
    <name type="scientific">Coraliomargarita sinensis</name>
    <dbReference type="NCBI Taxonomy" id="2174842"/>
    <lineage>
        <taxon>Bacteria</taxon>
        <taxon>Pseudomonadati</taxon>
        <taxon>Verrucomicrobiota</taxon>
        <taxon>Opitutia</taxon>
        <taxon>Puniceicoccales</taxon>
        <taxon>Coraliomargaritaceae</taxon>
        <taxon>Coraliomargarita</taxon>
    </lineage>
</organism>
<dbReference type="InterPro" id="IPR038726">
    <property type="entry name" value="PDDEXK_AddAB-type"/>
</dbReference>
<dbReference type="AlphaFoldDB" id="A0A317ZDV2"/>
<comment type="caution">
    <text evidence="2">The sequence shown here is derived from an EMBL/GenBank/DDBJ whole genome shotgun (WGS) entry which is preliminary data.</text>
</comment>
<keyword evidence="3" id="KW-1185">Reference proteome</keyword>
<dbReference type="Pfam" id="PF12705">
    <property type="entry name" value="PDDEXK_1"/>
    <property type="match status" value="1"/>
</dbReference>
<feature type="domain" description="PD-(D/E)XK endonuclease-like" evidence="1">
    <location>
        <begin position="621"/>
        <end position="904"/>
    </location>
</feature>
<protein>
    <recommendedName>
        <fullName evidence="1">PD-(D/E)XK endonuclease-like domain-containing protein</fullName>
    </recommendedName>
</protein>
<sequence>MPESHFFTAPESLSQQVADFLLGGVDAGRLDLAHTLLITPTAGATRQVNRRLKAAGHKAPASAQPMQALLPGRDDIASPVERCLAWSAALENAGESVRQALFWKKTPQTTAELLKAARNFNKLGDLLAEGGYALDTLRLPAPLEGGFEQERWAAIASLYRDYLGQLETWKLQDPNALRLQQIQLPETSFHHLVIACVPDLPKAFETFVNQLESRSIPVDLLVWNPTKADERDFDRWGRPVEKTWNERAIAIQDQQIHVAASARDEARRSARQTIAGTASLVVADPKQQALLASELRALGRQPYLPEGKPLIRCEAAKIALEWTEFVQSKDLRRLRRLLELPAFCRALDPENPITPADALRAMDHLLGETIAGHLDAAWAASPALPEHAPPRDQKIRAGVRRLLGTVRALLAHPALEVLERAYPGEDERPESAKRVLQIGRELESSPAVRQTSKEKRQDAWSAQIFAMAIRAESLQSPAEADTVTLNGWLEAPWLGESGLVLCGLIEGRLPQSLDGDPFLPDSVRPELGLNHNTQRLARDAYLLSSLLASKQPEEVHLSFSKYNSDGDPNRPSRLLFRTGAEQLPKRTLHLTQPTAATTARPKRRTEWRWQLPEALPAVKKISPTQFESYLACPFRFCMEKVLRYERAPESAREMDAAVFGNLIHRALENFGLEAIRAGQRMLSFTEQEIRERVQQLLQEAALEQFGPQPAPAVQVQLANAATRLNAFARVQASCFAEGWLILDVERRLSADDDNPLQVGPLKLSGMIDRIEQHAETGALRIMDYKTFSSLKKPAQTHLGPASHNWLPAAQVELTVGRRHSPKTWTNLQLPLYRKILEHWYPEATQSAPPETAYFVLPSDPNETGIYPFEELSENLNPGAYTSALDCAEAVSQAIAEGIFWPPQPFRNNWDDPLAPLFVNGTPEDSIHPDTIVQLKGGVR</sequence>
<gene>
    <name evidence="2" type="ORF">DDZ13_12085</name>
</gene>
<evidence type="ECO:0000259" key="1">
    <source>
        <dbReference type="Pfam" id="PF12705"/>
    </source>
</evidence>
<dbReference type="Proteomes" id="UP000247099">
    <property type="component" value="Unassembled WGS sequence"/>
</dbReference>